<sequence length="65" mass="7315">MKRKTKQTRIGEDDDAYIMNNQRIKGIWKNEMESGRKTCLGNRLRSGAGEATIAHTPPETVAARL</sequence>
<evidence type="ECO:0000313" key="2">
    <source>
        <dbReference type="EnsemblPlants" id="KEH42258"/>
    </source>
</evidence>
<evidence type="ECO:0000313" key="1">
    <source>
        <dbReference type="EMBL" id="KEH42258.1"/>
    </source>
</evidence>
<dbReference type="EMBL" id="CM001217">
    <property type="protein sequence ID" value="KEH42258.1"/>
    <property type="molecule type" value="Genomic_DNA"/>
</dbReference>
<dbReference type="EnsemblPlants" id="KEH42258">
    <property type="protein sequence ID" value="KEH42258"/>
    <property type="gene ID" value="MTR_1g064750"/>
</dbReference>
<accession>A0A072VLF5</accession>
<dbReference type="Proteomes" id="UP000002051">
    <property type="component" value="Unassembled WGS sequence"/>
</dbReference>
<dbReference type="AlphaFoldDB" id="A0A072VLF5"/>
<keyword evidence="3" id="KW-1185">Reference proteome</keyword>
<evidence type="ECO:0000313" key="3">
    <source>
        <dbReference type="Proteomes" id="UP000002051"/>
    </source>
</evidence>
<organism evidence="1 3">
    <name type="scientific">Medicago truncatula</name>
    <name type="common">Barrel medic</name>
    <name type="synonym">Medicago tribuloides</name>
    <dbReference type="NCBI Taxonomy" id="3880"/>
    <lineage>
        <taxon>Eukaryota</taxon>
        <taxon>Viridiplantae</taxon>
        <taxon>Streptophyta</taxon>
        <taxon>Embryophyta</taxon>
        <taxon>Tracheophyta</taxon>
        <taxon>Spermatophyta</taxon>
        <taxon>Magnoliopsida</taxon>
        <taxon>eudicotyledons</taxon>
        <taxon>Gunneridae</taxon>
        <taxon>Pentapetalae</taxon>
        <taxon>rosids</taxon>
        <taxon>fabids</taxon>
        <taxon>Fabales</taxon>
        <taxon>Fabaceae</taxon>
        <taxon>Papilionoideae</taxon>
        <taxon>50 kb inversion clade</taxon>
        <taxon>NPAAA clade</taxon>
        <taxon>Hologalegina</taxon>
        <taxon>IRL clade</taxon>
        <taxon>Trifolieae</taxon>
        <taxon>Medicago</taxon>
    </lineage>
</organism>
<name>A0A072VLF5_MEDTR</name>
<reference evidence="2" key="3">
    <citation type="submission" date="2015-04" db="UniProtKB">
        <authorList>
            <consortium name="EnsemblPlants"/>
        </authorList>
    </citation>
    <scope>IDENTIFICATION</scope>
    <source>
        <strain evidence="2">cv. Jemalong A17</strain>
    </source>
</reference>
<dbReference type="HOGENOM" id="CLU_2853017_0_0_1"/>
<reference evidence="1 3" key="1">
    <citation type="journal article" date="2011" name="Nature">
        <title>The Medicago genome provides insight into the evolution of rhizobial symbioses.</title>
        <authorList>
            <person name="Young N.D."/>
            <person name="Debelle F."/>
            <person name="Oldroyd G.E."/>
            <person name="Geurts R."/>
            <person name="Cannon S.B."/>
            <person name="Udvardi M.K."/>
            <person name="Benedito V.A."/>
            <person name="Mayer K.F."/>
            <person name="Gouzy J."/>
            <person name="Schoof H."/>
            <person name="Van de Peer Y."/>
            <person name="Proost S."/>
            <person name="Cook D.R."/>
            <person name="Meyers B.C."/>
            <person name="Spannagl M."/>
            <person name="Cheung F."/>
            <person name="De Mita S."/>
            <person name="Krishnakumar V."/>
            <person name="Gundlach H."/>
            <person name="Zhou S."/>
            <person name="Mudge J."/>
            <person name="Bharti A.K."/>
            <person name="Murray J.D."/>
            <person name="Naoumkina M.A."/>
            <person name="Rosen B."/>
            <person name="Silverstein K.A."/>
            <person name="Tang H."/>
            <person name="Rombauts S."/>
            <person name="Zhao P.X."/>
            <person name="Zhou P."/>
            <person name="Barbe V."/>
            <person name="Bardou P."/>
            <person name="Bechner M."/>
            <person name="Bellec A."/>
            <person name="Berger A."/>
            <person name="Berges H."/>
            <person name="Bidwell S."/>
            <person name="Bisseling T."/>
            <person name="Choisne N."/>
            <person name="Couloux A."/>
            <person name="Denny R."/>
            <person name="Deshpande S."/>
            <person name="Dai X."/>
            <person name="Doyle J.J."/>
            <person name="Dudez A.M."/>
            <person name="Farmer A.D."/>
            <person name="Fouteau S."/>
            <person name="Franken C."/>
            <person name="Gibelin C."/>
            <person name="Gish J."/>
            <person name="Goldstein S."/>
            <person name="Gonzalez A.J."/>
            <person name="Green P.J."/>
            <person name="Hallab A."/>
            <person name="Hartog M."/>
            <person name="Hua A."/>
            <person name="Humphray S.J."/>
            <person name="Jeong D.H."/>
            <person name="Jing Y."/>
            <person name="Jocker A."/>
            <person name="Kenton S.M."/>
            <person name="Kim D.J."/>
            <person name="Klee K."/>
            <person name="Lai H."/>
            <person name="Lang C."/>
            <person name="Lin S."/>
            <person name="Macmil S.L."/>
            <person name="Magdelenat G."/>
            <person name="Matthews L."/>
            <person name="McCorrison J."/>
            <person name="Monaghan E.L."/>
            <person name="Mun J.H."/>
            <person name="Najar F.Z."/>
            <person name="Nicholson C."/>
            <person name="Noirot C."/>
            <person name="O'Bleness M."/>
            <person name="Paule C.R."/>
            <person name="Poulain J."/>
            <person name="Prion F."/>
            <person name="Qin B."/>
            <person name="Qu C."/>
            <person name="Retzel E.F."/>
            <person name="Riddle C."/>
            <person name="Sallet E."/>
            <person name="Samain S."/>
            <person name="Samson N."/>
            <person name="Sanders I."/>
            <person name="Saurat O."/>
            <person name="Scarpelli C."/>
            <person name="Schiex T."/>
            <person name="Segurens B."/>
            <person name="Severin A.J."/>
            <person name="Sherrier D.J."/>
            <person name="Shi R."/>
            <person name="Sims S."/>
            <person name="Singer S.R."/>
            <person name="Sinharoy S."/>
            <person name="Sterck L."/>
            <person name="Viollet A."/>
            <person name="Wang B.B."/>
            <person name="Wang K."/>
            <person name="Wang M."/>
            <person name="Wang X."/>
            <person name="Warfsmann J."/>
            <person name="Weissenbach J."/>
            <person name="White D.D."/>
            <person name="White J.D."/>
            <person name="Wiley G.B."/>
            <person name="Wincker P."/>
            <person name="Xing Y."/>
            <person name="Yang L."/>
            <person name="Yao Z."/>
            <person name="Ying F."/>
            <person name="Zhai J."/>
            <person name="Zhou L."/>
            <person name="Zuber A."/>
            <person name="Denarie J."/>
            <person name="Dixon R.A."/>
            <person name="May G.D."/>
            <person name="Schwartz D.C."/>
            <person name="Rogers J."/>
            <person name="Quetier F."/>
            <person name="Town C.D."/>
            <person name="Roe B.A."/>
        </authorList>
    </citation>
    <scope>NUCLEOTIDE SEQUENCE [LARGE SCALE GENOMIC DNA]</scope>
    <source>
        <strain evidence="1">A17</strain>
        <strain evidence="2 3">cv. Jemalong A17</strain>
    </source>
</reference>
<proteinExistence type="predicted"/>
<gene>
    <name evidence="1" type="ordered locus">MTR_1g064750</name>
</gene>
<protein>
    <submittedName>
        <fullName evidence="1 2">Uncharacterized protein</fullName>
    </submittedName>
</protein>
<reference evidence="1 3" key="2">
    <citation type="journal article" date="2014" name="BMC Genomics">
        <title>An improved genome release (version Mt4.0) for the model legume Medicago truncatula.</title>
        <authorList>
            <person name="Tang H."/>
            <person name="Krishnakumar V."/>
            <person name="Bidwell S."/>
            <person name="Rosen B."/>
            <person name="Chan A."/>
            <person name="Zhou S."/>
            <person name="Gentzbittel L."/>
            <person name="Childs K.L."/>
            <person name="Yandell M."/>
            <person name="Gundlach H."/>
            <person name="Mayer K.F."/>
            <person name="Schwartz D.C."/>
            <person name="Town C.D."/>
        </authorList>
    </citation>
    <scope>GENOME REANNOTATION</scope>
    <source>
        <strain evidence="1">A17</strain>
        <strain evidence="2 3">cv. Jemalong A17</strain>
    </source>
</reference>